<dbReference type="EMBL" id="JAUSWG010000004">
    <property type="protein sequence ID" value="MDQ0556251.1"/>
    <property type="molecule type" value="Genomic_DNA"/>
</dbReference>
<accession>A0ABU0N0K5</accession>
<proteinExistence type="predicted"/>
<dbReference type="RefSeq" id="WP_307505056.1">
    <property type="nucleotide sequence ID" value="NZ_BAAACE010000028.1"/>
</dbReference>
<keyword evidence="2" id="KW-1185">Reference proteome</keyword>
<sequence>MLIKAEQNIEVKSERVAKVVGKSMNYRAIEIKSKRLNKTTEEDKSSMYKQTIPQYNIIKKLVDNNSSTMKIDKINYENLDRKIKELEEKRNYDIDLLALDLYSSYIDEFYILKSYMD</sequence>
<dbReference type="Proteomes" id="UP001232584">
    <property type="component" value="Unassembled WGS sequence"/>
</dbReference>
<protein>
    <submittedName>
        <fullName evidence="1">Protein-tyrosine-phosphatase</fullName>
    </submittedName>
</protein>
<comment type="caution">
    <text evidence="1">The sequence shown here is derived from an EMBL/GenBank/DDBJ whole genome shotgun (WGS) entry which is preliminary data.</text>
</comment>
<gene>
    <name evidence="1" type="ORF">QOZ92_001364</name>
</gene>
<organism evidence="1 2">
    <name type="scientific">Paraclostridium ghonii</name>
    <dbReference type="NCBI Taxonomy" id="29358"/>
    <lineage>
        <taxon>Bacteria</taxon>
        <taxon>Bacillati</taxon>
        <taxon>Bacillota</taxon>
        <taxon>Clostridia</taxon>
        <taxon>Peptostreptococcales</taxon>
        <taxon>Peptostreptococcaceae</taxon>
        <taxon>Paraclostridium</taxon>
    </lineage>
</organism>
<reference evidence="1 2" key="1">
    <citation type="submission" date="2023-07" db="EMBL/GenBank/DDBJ databases">
        <title>Genomic Encyclopedia of Type Strains, Phase IV (KMG-IV): sequencing the most valuable type-strain genomes for metagenomic binning, comparative biology and taxonomic classification.</title>
        <authorList>
            <person name="Goeker M."/>
        </authorList>
    </citation>
    <scope>NUCLEOTIDE SEQUENCE [LARGE SCALE GENOMIC DNA]</scope>
    <source>
        <strain evidence="1 2">DSM 15049</strain>
    </source>
</reference>
<evidence type="ECO:0000313" key="2">
    <source>
        <dbReference type="Proteomes" id="UP001232584"/>
    </source>
</evidence>
<name>A0ABU0N0K5_9FIRM</name>
<evidence type="ECO:0000313" key="1">
    <source>
        <dbReference type="EMBL" id="MDQ0556251.1"/>
    </source>
</evidence>